<protein>
    <submittedName>
        <fullName evidence="2">Uncharacterized protein</fullName>
    </submittedName>
</protein>
<name>A0ABN8LLK0_9CNID</name>
<dbReference type="EMBL" id="CALNXI010000043">
    <property type="protein sequence ID" value="CAH3016535.1"/>
    <property type="molecule type" value="Genomic_DNA"/>
</dbReference>
<feature type="region of interest" description="Disordered" evidence="1">
    <location>
        <begin position="425"/>
        <end position="446"/>
    </location>
</feature>
<keyword evidence="3" id="KW-1185">Reference proteome</keyword>
<sequence length="523" mass="59855">MSYHRRTFRFIKLEKSGDFASRKNVMEDKVLDNKIKVLEKEEKCIRQKLFEIRREKYSRNFYKNPERASSSKFVDINVSENNETNQEKNKCNLLTASGVERTKSSFRRQSCSVEEHNPGQVVRVCVSSKFEDKVTGDESTFSGGAFSSIDKSKKRNRRHSVAVVTDIDRRKVLDLFKSEQTRDQSISSGVSFAEQASKDDLYFGCKYQENCSDSMFFFDISLDRDGDGCSTLVSDLMSQRNLSQVNFSGDVTCCDKQEQKSHFAKQVVSAKTPSILKSDVADRKDIRQSVKVSTPRRRTMSQPTRPQSSRTYSDSCVGEKPTYRKCYTPGPIMSKKHSRIAFVETDAATIALPKLAKLTPQNMPRNRVMGLKRRPRSLPEMPSQSHQGSVITEKEEKMAEQVLIRQIEIQASAEKMRRLSLQHFGESKPSPKFRKQSVTVSSSSSSHFRRGTETLIANDFYNNNNEAQRPGIIRRQTDNPETLRKFVKNQCKKEKGQNTMEQILLGLSGDMPDCRYLRCDQVQ</sequence>
<proteinExistence type="predicted"/>
<evidence type="ECO:0000313" key="3">
    <source>
        <dbReference type="Proteomes" id="UP001159427"/>
    </source>
</evidence>
<organism evidence="2 3">
    <name type="scientific">Porites evermanni</name>
    <dbReference type="NCBI Taxonomy" id="104178"/>
    <lineage>
        <taxon>Eukaryota</taxon>
        <taxon>Metazoa</taxon>
        <taxon>Cnidaria</taxon>
        <taxon>Anthozoa</taxon>
        <taxon>Hexacorallia</taxon>
        <taxon>Scleractinia</taxon>
        <taxon>Fungiina</taxon>
        <taxon>Poritidae</taxon>
        <taxon>Porites</taxon>
    </lineage>
</organism>
<dbReference type="Proteomes" id="UP001159427">
    <property type="component" value="Unassembled WGS sequence"/>
</dbReference>
<evidence type="ECO:0000256" key="1">
    <source>
        <dbReference type="SAM" id="MobiDB-lite"/>
    </source>
</evidence>
<feature type="region of interest" description="Disordered" evidence="1">
    <location>
        <begin position="280"/>
        <end position="316"/>
    </location>
</feature>
<accession>A0ABN8LLK0</accession>
<feature type="compositionally biased region" description="Polar residues" evidence="1">
    <location>
        <begin position="300"/>
        <end position="314"/>
    </location>
</feature>
<feature type="compositionally biased region" description="Low complexity" evidence="1">
    <location>
        <begin position="437"/>
        <end position="446"/>
    </location>
</feature>
<evidence type="ECO:0000313" key="2">
    <source>
        <dbReference type="EMBL" id="CAH3016535.1"/>
    </source>
</evidence>
<reference evidence="2 3" key="1">
    <citation type="submission" date="2022-05" db="EMBL/GenBank/DDBJ databases">
        <authorList>
            <consortium name="Genoscope - CEA"/>
            <person name="William W."/>
        </authorList>
    </citation>
    <scope>NUCLEOTIDE SEQUENCE [LARGE SCALE GENOMIC DNA]</scope>
</reference>
<comment type="caution">
    <text evidence="2">The sequence shown here is derived from an EMBL/GenBank/DDBJ whole genome shotgun (WGS) entry which is preliminary data.</text>
</comment>
<gene>
    <name evidence="2" type="ORF">PEVE_00030427</name>
</gene>